<dbReference type="GO" id="GO:0005975">
    <property type="term" value="P:carbohydrate metabolic process"/>
    <property type="evidence" value="ECO:0007669"/>
    <property type="project" value="InterPro"/>
</dbReference>
<dbReference type="InterPro" id="IPR008928">
    <property type="entry name" value="6-hairpin_glycosidase_sf"/>
</dbReference>
<reference evidence="3 4" key="1">
    <citation type="submission" date="2016-01" db="EMBL/GenBank/DDBJ databases">
        <title>High potential of lignocellulose degradation of a new Verrucomicrobia species.</title>
        <authorList>
            <person name="Wang Y."/>
            <person name="Shi Y."/>
            <person name="Qiu Z."/>
            <person name="Liu S."/>
            <person name="Yang H."/>
        </authorList>
    </citation>
    <scope>NUCLEOTIDE SEQUENCE [LARGE SCALE GENOMIC DNA]</scope>
    <source>
        <strain evidence="3 4">TSB47</strain>
    </source>
</reference>
<dbReference type="InterPro" id="IPR012341">
    <property type="entry name" value="6hp_glycosidase-like_sf"/>
</dbReference>
<evidence type="ECO:0000313" key="3">
    <source>
        <dbReference type="EMBL" id="OAM88356.1"/>
    </source>
</evidence>
<accession>A0A178IH50</accession>
<dbReference type="STRING" id="1184151.AW736_19515"/>
<evidence type="ECO:0008006" key="5">
    <source>
        <dbReference type="Google" id="ProtNLM"/>
    </source>
</evidence>
<proteinExistence type="predicted"/>
<dbReference type="EMBL" id="LRRQ01000137">
    <property type="protein sequence ID" value="OAM88356.1"/>
    <property type="molecule type" value="Genomic_DNA"/>
</dbReference>
<feature type="signal peptide" evidence="2">
    <location>
        <begin position="1"/>
        <end position="24"/>
    </location>
</feature>
<evidence type="ECO:0000256" key="2">
    <source>
        <dbReference type="SAM" id="SignalP"/>
    </source>
</evidence>
<comment type="caution">
    <text evidence="3">The sequence shown here is derived from an EMBL/GenBank/DDBJ whole genome shotgun (WGS) entry which is preliminary data.</text>
</comment>
<protein>
    <recommendedName>
        <fullName evidence="5">Glycoside hydrolase family 65</fullName>
    </recommendedName>
</protein>
<feature type="region of interest" description="Disordered" evidence="1">
    <location>
        <begin position="671"/>
        <end position="692"/>
    </location>
</feature>
<evidence type="ECO:0000256" key="1">
    <source>
        <dbReference type="SAM" id="MobiDB-lite"/>
    </source>
</evidence>
<evidence type="ECO:0000313" key="4">
    <source>
        <dbReference type="Proteomes" id="UP000078486"/>
    </source>
</evidence>
<dbReference type="SUPFAM" id="SSF48208">
    <property type="entry name" value="Six-hairpin glycosidases"/>
    <property type="match status" value="1"/>
</dbReference>
<gene>
    <name evidence="3" type="ORF">AW736_19515</name>
</gene>
<name>A0A178IH50_9BACT</name>
<dbReference type="Gene3D" id="1.50.10.10">
    <property type="match status" value="1"/>
</dbReference>
<dbReference type="OrthoDB" id="127395at2"/>
<organism evidence="3 4">
    <name type="scientific">Termitidicoccus mucosus</name>
    <dbReference type="NCBI Taxonomy" id="1184151"/>
    <lineage>
        <taxon>Bacteria</taxon>
        <taxon>Pseudomonadati</taxon>
        <taxon>Verrucomicrobiota</taxon>
        <taxon>Opitutia</taxon>
        <taxon>Opitutales</taxon>
        <taxon>Opitutaceae</taxon>
        <taxon>Termitidicoccus</taxon>
    </lineage>
</organism>
<dbReference type="RefSeq" id="WP_084442473.1">
    <property type="nucleotide sequence ID" value="NZ_CP109796.1"/>
</dbReference>
<feature type="chain" id="PRO_5008088803" description="Glycoside hydrolase family 65" evidence="2">
    <location>
        <begin position="25"/>
        <end position="747"/>
    </location>
</feature>
<dbReference type="AlphaFoldDB" id="A0A178IH50"/>
<keyword evidence="2" id="KW-0732">Signal</keyword>
<dbReference type="Proteomes" id="UP000078486">
    <property type="component" value="Unassembled WGS sequence"/>
</dbReference>
<sequence>MKSLRFPALILLATVIPQLLPAAASSTPRVAIDRHALVTRHNPVIRSVDVDAPLTVGNGGFAFGCDITGLQTLAGHYQRWGIPVETQSRWCWVSDPNPQNFTLADASRDYTLPGGRVLPFPTRASTPAGDWLRKNPRTHPLAQLALDYTRPDGTSAAISPDDIQEPFQTLDLWRGIVTSRFKLDGVPVQVETACAPGSDTIAVRITSPLVSSRASGGEIGKLRVRLAFPRGHNMRVKNTPDLDWSAPETHESKLIDGRQIERRVGGTAYYVRSDHALKADADAPHVFFIANEPESGPGDPAGLSFVLDFSPRRSEAFPPAPARVFLDSAAHWKKFWNDSAAVDFTGSTNPLAPRIEERIILSRYLMAVQMAGDVPLQESGLTCNTWYGKHHTEMIWWHAAHFPLWGNGELLAKSLAWYQSQLPAARALAAERGLKGARWAKMTGPEMRESPGGNPLIVWNQPHMVYLCELLWRSTAAATPAAAAATLERYRALVLETADCMASMLHFDEERGRYVLGPPLWIVQEIYDQATSRNPSFELAYWRWALAIAQQWRERLGLPRDEHYDHILAHLSPLPQKDGKYVALESHPDTWDNIKSRHDHPEMLMPLGFLPGGPDVDRDTMNRTLDAVLAHWDWETKIWGWDYPMIAMTAARLGRPRDALDILMRDGPNNRYLPTGHCPQRSDEAMPANPPPGARKREIAVYLPANGAFLSAVALMVGGWDGAEEAFPGFPKDGTWKIRAEGLRPLP</sequence>
<keyword evidence="4" id="KW-1185">Reference proteome</keyword>